<evidence type="ECO:0000256" key="1">
    <source>
        <dbReference type="ARBA" id="ARBA00004141"/>
    </source>
</evidence>
<feature type="transmembrane region" description="Helical" evidence="6">
    <location>
        <begin position="96"/>
        <end position="118"/>
    </location>
</feature>
<dbReference type="OrthoDB" id="725at2"/>
<comment type="similarity">
    <text evidence="6">Belongs to the binding-protein-dependent transport system permease family.</text>
</comment>
<keyword evidence="9" id="KW-1185">Reference proteome</keyword>
<dbReference type="CDD" id="cd06261">
    <property type="entry name" value="TM_PBP2"/>
    <property type="match status" value="1"/>
</dbReference>
<feature type="transmembrane region" description="Helical" evidence="6">
    <location>
        <begin position="510"/>
        <end position="531"/>
    </location>
</feature>
<dbReference type="InterPro" id="IPR035906">
    <property type="entry name" value="MetI-like_sf"/>
</dbReference>
<evidence type="ECO:0000256" key="5">
    <source>
        <dbReference type="ARBA" id="ARBA00023136"/>
    </source>
</evidence>
<feature type="transmembrane region" description="Helical" evidence="6">
    <location>
        <begin position="378"/>
        <end position="398"/>
    </location>
</feature>
<keyword evidence="2 6" id="KW-0813">Transport</keyword>
<keyword evidence="3 6" id="KW-0812">Transmembrane</keyword>
<dbReference type="PANTHER" id="PTHR43496">
    <property type="entry name" value="PROTEIN LPLB"/>
    <property type="match status" value="1"/>
</dbReference>
<dbReference type="SUPFAM" id="SSF53850">
    <property type="entry name" value="Periplasmic binding protein-like II"/>
    <property type="match status" value="1"/>
</dbReference>
<dbReference type="EMBL" id="WBOS01000008">
    <property type="protein sequence ID" value="KAB2333079.1"/>
    <property type="molecule type" value="Genomic_DNA"/>
</dbReference>
<keyword evidence="5 6" id="KW-0472">Membrane</keyword>
<dbReference type="PROSITE" id="PS50928">
    <property type="entry name" value="ABC_TM1"/>
    <property type="match status" value="2"/>
</dbReference>
<dbReference type="Gene3D" id="3.40.190.10">
    <property type="entry name" value="Periplasmic binding protein-like II"/>
    <property type="match status" value="2"/>
</dbReference>
<gene>
    <name evidence="8" type="ORF">F7731_16185</name>
</gene>
<comment type="subcellular location">
    <subcellularLocation>
        <location evidence="6">Cell membrane</location>
        <topology evidence="6">Multi-pass membrane protein</topology>
    </subcellularLocation>
    <subcellularLocation>
        <location evidence="1">Membrane</location>
        <topology evidence="1">Multi-pass membrane protein</topology>
    </subcellularLocation>
</comment>
<evidence type="ECO:0000256" key="4">
    <source>
        <dbReference type="ARBA" id="ARBA00022989"/>
    </source>
</evidence>
<evidence type="ECO:0000256" key="2">
    <source>
        <dbReference type="ARBA" id="ARBA00022448"/>
    </source>
</evidence>
<feature type="transmembrane region" description="Helical" evidence="6">
    <location>
        <begin position="404"/>
        <end position="427"/>
    </location>
</feature>
<dbReference type="Gene3D" id="1.10.3720.10">
    <property type="entry name" value="MetI-like"/>
    <property type="match status" value="2"/>
</dbReference>
<evidence type="ECO:0000259" key="7">
    <source>
        <dbReference type="PROSITE" id="PS50928"/>
    </source>
</evidence>
<reference evidence="8 9" key="1">
    <citation type="journal article" date="2016" name="Antonie Van Leeuwenhoek">
        <title>Bacillus depressus sp. nov., isolated from soil of a sunflower field.</title>
        <authorList>
            <person name="Wei X."/>
            <person name="Xin D."/>
            <person name="Xin Y."/>
            <person name="Zhang H."/>
            <person name="Wang T."/>
            <person name="Zhang J."/>
        </authorList>
    </citation>
    <scope>NUCLEOTIDE SEQUENCE [LARGE SCALE GENOMIC DNA]</scope>
    <source>
        <strain evidence="8 9">BZ1</strain>
    </source>
</reference>
<sequence>MLNVKPEMRVIYFPILLLFLAFLILPLGILCVQSAQTTEGFSFINYVSIFSNQEFIDSIGNSVKVSSLTAMITTVLAFVLAFSIHCTRMYQSLKSAIKMGILIPMLLPTITYGFAIMYSFGNQGLITKLFGNQLFEIYGFNGLLIGYVIYTLPAAFLLLHNSFQYIDQKFITVSKLMGDSAIRSFFKVIVRPLIGTLGGAFVLSFILSFTDFGIPASVGGTYGVIATYLYQVMLGSIPDLNGGAVIAVLMLLPAVLGVLLLKHLEKFNFHYDKFAESELFPNKGRDLFFGILSSSILLAVLSVFVVMFIAPFMNGFPFDLTFTLKHVTQVLQSSDLVAVYKNSILVAALTALFGTIIAYFSALLNVRTAIKGKSTIDLIAMLTNTVPGMVLGISYLLFFNGSGLKGTFIILILCNIVHFFTTPYLMAKNSLSKMNPSWETTGELLGDSWLKTVFRVILPNSASTVVEMFSYYFINAMVTVSGIIFLVSAQTSLVASTIKELQHFAKFNEIFVLSLLIFFTNLLMKLLCDVLQKKAMTSSIKIRRGKPMLKNVKRVVLSLLVLSFAFAAVACGNQTNGEAKKVVIQSNGDEEAIAAMEDALIEAGYKGKYVIQALGTSELGGKILAEGKQIDANLVTMSSYFIESAQQQHAMFKDLTFETNALEKSSTFYTPILANTGSIFVNTEVIKQKGLPMPTSIKDLTKPEFKGLVSIPNIMDSSTGWLLIQAIVTQYGKEEGKKVLHDLIVNCGPHVESSGSGPIKKVQAGEAAAGFGLRHQAVEAKESGQPIDFIDPLEGNFSLTESIAVVDKDDETTKLTMEIAEVIIKNARKDLLTYYPVALYEGETVAETNKPAHSMKFKDPLTVDLLEQHQQFFKSAK</sequence>
<accession>A0A6L3V2D6</accession>
<evidence type="ECO:0000256" key="3">
    <source>
        <dbReference type="ARBA" id="ARBA00022692"/>
    </source>
</evidence>
<feature type="transmembrane region" description="Helical" evidence="6">
    <location>
        <begin position="344"/>
        <end position="366"/>
    </location>
</feature>
<dbReference type="GO" id="GO:0055085">
    <property type="term" value="P:transmembrane transport"/>
    <property type="evidence" value="ECO:0007669"/>
    <property type="project" value="InterPro"/>
</dbReference>
<feature type="domain" description="ABC transmembrane type-1" evidence="7">
    <location>
        <begin position="340"/>
        <end position="528"/>
    </location>
</feature>
<feature type="transmembrane region" description="Helical" evidence="6">
    <location>
        <begin position="287"/>
        <end position="310"/>
    </location>
</feature>
<dbReference type="PANTHER" id="PTHR43496:SF1">
    <property type="entry name" value="POLYGALACTURONAN_RHAMNOGALACTURONAN TRANSPORT SYSTEM PERMEASE PROTEIN YTEP"/>
    <property type="match status" value="1"/>
</dbReference>
<dbReference type="SUPFAM" id="SSF161098">
    <property type="entry name" value="MetI-like"/>
    <property type="match status" value="2"/>
</dbReference>
<organism evidence="8 9">
    <name type="scientific">Cytobacillus depressus</name>
    <dbReference type="NCBI Taxonomy" id="1602942"/>
    <lineage>
        <taxon>Bacteria</taxon>
        <taxon>Bacillati</taxon>
        <taxon>Bacillota</taxon>
        <taxon>Bacilli</taxon>
        <taxon>Bacillales</taxon>
        <taxon>Bacillaceae</taxon>
        <taxon>Cytobacillus</taxon>
    </lineage>
</organism>
<protein>
    <submittedName>
        <fullName evidence="8">Extracellular solute-binding protein</fullName>
    </submittedName>
</protein>
<evidence type="ECO:0000313" key="9">
    <source>
        <dbReference type="Proteomes" id="UP000481030"/>
    </source>
</evidence>
<dbReference type="GO" id="GO:0005886">
    <property type="term" value="C:plasma membrane"/>
    <property type="evidence" value="ECO:0007669"/>
    <property type="project" value="UniProtKB-SubCell"/>
</dbReference>
<feature type="transmembrane region" description="Helical" evidence="6">
    <location>
        <begin position="552"/>
        <end position="570"/>
    </location>
</feature>
<evidence type="ECO:0000256" key="6">
    <source>
        <dbReference type="RuleBase" id="RU363032"/>
    </source>
</evidence>
<dbReference type="Pfam" id="PF13343">
    <property type="entry name" value="SBP_bac_6"/>
    <property type="match status" value="1"/>
</dbReference>
<feature type="domain" description="ABC transmembrane type-1" evidence="7">
    <location>
        <begin position="59"/>
        <end position="261"/>
    </location>
</feature>
<keyword evidence="4 6" id="KW-1133">Transmembrane helix</keyword>
<feature type="transmembrane region" description="Helical" evidence="6">
    <location>
        <begin position="469"/>
        <end position="490"/>
    </location>
</feature>
<dbReference type="InterPro" id="IPR000515">
    <property type="entry name" value="MetI-like"/>
</dbReference>
<feature type="transmembrane region" description="Helical" evidence="6">
    <location>
        <begin position="138"/>
        <end position="159"/>
    </location>
</feature>
<proteinExistence type="inferred from homology"/>
<dbReference type="Pfam" id="PF00528">
    <property type="entry name" value="BPD_transp_1"/>
    <property type="match status" value="2"/>
</dbReference>
<evidence type="ECO:0000313" key="8">
    <source>
        <dbReference type="EMBL" id="KAB2333079.1"/>
    </source>
</evidence>
<comment type="caution">
    <text evidence="8">The sequence shown here is derived from an EMBL/GenBank/DDBJ whole genome shotgun (WGS) entry which is preliminary data.</text>
</comment>
<dbReference type="Proteomes" id="UP000481030">
    <property type="component" value="Unassembled WGS sequence"/>
</dbReference>
<dbReference type="AlphaFoldDB" id="A0A6L3V2D6"/>
<feature type="transmembrane region" description="Helical" evidence="6">
    <location>
        <begin position="185"/>
        <end position="207"/>
    </location>
</feature>
<feature type="transmembrane region" description="Helical" evidence="6">
    <location>
        <begin position="240"/>
        <end position="261"/>
    </location>
</feature>
<feature type="transmembrane region" description="Helical" evidence="6">
    <location>
        <begin position="65"/>
        <end position="84"/>
    </location>
</feature>
<name>A0A6L3V2D6_9BACI</name>